<dbReference type="Pfam" id="PF23282">
    <property type="entry name" value="WHD_ROQ1"/>
    <property type="match status" value="1"/>
</dbReference>
<accession>A0A2K1WN55</accession>
<evidence type="ECO:0000259" key="4">
    <source>
        <dbReference type="Pfam" id="PF23282"/>
    </source>
</evidence>
<evidence type="ECO:0000256" key="3">
    <source>
        <dbReference type="SAM" id="SignalP"/>
    </source>
</evidence>
<organism evidence="5 6">
    <name type="scientific">Populus trichocarpa</name>
    <name type="common">Western balsam poplar</name>
    <name type="synonym">Populus balsamifera subsp. trichocarpa</name>
    <dbReference type="NCBI Taxonomy" id="3694"/>
    <lineage>
        <taxon>Eukaryota</taxon>
        <taxon>Viridiplantae</taxon>
        <taxon>Streptophyta</taxon>
        <taxon>Embryophyta</taxon>
        <taxon>Tracheophyta</taxon>
        <taxon>Spermatophyta</taxon>
        <taxon>Magnoliopsida</taxon>
        <taxon>eudicotyledons</taxon>
        <taxon>Gunneridae</taxon>
        <taxon>Pentapetalae</taxon>
        <taxon>rosids</taxon>
        <taxon>fabids</taxon>
        <taxon>Malpighiales</taxon>
        <taxon>Salicaceae</taxon>
        <taxon>Saliceae</taxon>
        <taxon>Populus</taxon>
    </lineage>
</organism>
<dbReference type="GO" id="GO:0043531">
    <property type="term" value="F:ADP binding"/>
    <property type="evidence" value="ECO:0007669"/>
    <property type="project" value="InterPro"/>
</dbReference>
<name>A0A2K1WN55_POPTR</name>
<dbReference type="EMBL" id="CM009308">
    <property type="protein sequence ID" value="PNS89966.1"/>
    <property type="molecule type" value="Genomic_DNA"/>
</dbReference>
<dbReference type="InterPro" id="IPR032675">
    <property type="entry name" value="LRR_dom_sf"/>
</dbReference>
<dbReference type="Proteomes" id="UP000006729">
    <property type="component" value="Chromosome 19"/>
</dbReference>
<dbReference type="PANTHER" id="PTHR11017:SF305">
    <property type="entry name" value="TMV RESISTANCE PROTEIN N-LIKE"/>
    <property type="match status" value="1"/>
</dbReference>
<evidence type="ECO:0000256" key="2">
    <source>
        <dbReference type="ARBA" id="ARBA00022737"/>
    </source>
</evidence>
<protein>
    <recommendedName>
        <fullName evidence="4">Disease resistance protein Roq1-like winged-helix domain-containing protein</fullName>
    </recommendedName>
</protein>
<feature type="signal peptide" evidence="3">
    <location>
        <begin position="1"/>
        <end position="29"/>
    </location>
</feature>
<dbReference type="GO" id="GO:0006952">
    <property type="term" value="P:defense response"/>
    <property type="evidence" value="ECO:0007669"/>
    <property type="project" value="InterPro"/>
</dbReference>
<dbReference type="SUPFAM" id="SSF52058">
    <property type="entry name" value="L domain-like"/>
    <property type="match status" value="1"/>
</dbReference>
<dbReference type="InterPro" id="IPR036390">
    <property type="entry name" value="WH_DNA-bd_sf"/>
</dbReference>
<dbReference type="InterPro" id="IPR003591">
    <property type="entry name" value="Leu-rich_rpt_typical-subtyp"/>
</dbReference>
<dbReference type="AlphaFoldDB" id="A0A2K1WN55"/>
<dbReference type="SUPFAM" id="SSF46785">
    <property type="entry name" value="Winged helix' DNA-binding domain"/>
    <property type="match status" value="1"/>
</dbReference>
<feature type="domain" description="Disease resistance protein Roq1-like winged-helix" evidence="4">
    <location>
        <begin position="153"/>
        <end position="224"/>
    </location>
</feature>
<evidence type="ECO:0000256" key="1">
    <source>
        <dbReference type="ARBA" id="ARBA00022614"/>
    </source>
</evidence>
<keyword evidence="1" id="KW-0433">Leucine-rich repeat</keyword>
<dbReference type="SUPFAM" id="SSF52540">
    <property type="entry name" value="P-loop containing nucleoside triphosphate hydrolases"/>
    <property type="match status" value="1"/>
</dbReference>
<evidence type="ECO:0000313" key="5">
    <source>
        <dbReference type="EMBL" id="PNS89966.1"/>
    </source>
</evidence>
<dbReference type="SMART" id="SM00369">
    <property type="entry name" value="LRR_TYP"/>
    <property type="match status" value="2"/>
</dbReference>
<reference evidence="5 6" key="1">
    <citation type="journal article" date="2006" name="Science">
        <title>The genome of black cottonwood, Populus trichocarpa (Torr. &amp; Gray).</title>
        <authorList>
            <person name="Tuskan G.A."/>
            <person name="Difazio S."/>
            <person name="Jansson S."/>
            <person name="Bohlmann J."/>
            <person name="Grigoriev I."/>
            <person name="Hellsten U."/>
            <person name="Putnam N."/>
            <person name="Ralph S."/>
            <person name="Rombauts S."/>
            <person name="Salamov A."/>
            <person name="Schein J."/>
            <person name="Sterck L."/>
            <person name="Aerts A."/>
            <person name="Bhalerao R.R."/>
            <person name="Bhalerao R.P."/>
            <person name="Blaudez D."/>
            <person name="Boerjan W."/>
            <person name="Brun A."/>
            <person name="Brunner A."/>
            <person name="Busov V."/>
            <person name="Campbell M."/>
            <person name="Carlson J."/>
            <person name="Chalot M."/>
            <person name="Chapman J."/>
            <person name="Chen G.L."/>
            <person name="Cooper D."/>
            <person name="Coutinho P.M."/>
            <person name="Couturier J."/>
            <person name="Covert S."/>
            <person name="Cronk Q."/>
            <person name="Cunningham R."/>
            <person name="Davis J."/>
            <person name="Degroeve S."/>
            <person name="Dejardin A."/>
            <person name="Depamphilis C."/>
            <person name="Detter J."/>
            <person name="Dirks B."/>
            <person name="Dubchak I."/>
            <person name="Duplessis S."/>
            <person name="Ehlting J."/>
            <person name="Ellis B."/>
            <person name="Gendler K."/>
            <person name="Goodstein D."/>
            <person name="Gribskov M."/>
            <person name="Grimwood J."/>
            <person name="Groover A."/>
            <person name="Gunter L."/>
            <person name="Hamberger B."/>
            <person name="Heinze B."/>
            <person name="Helariutta Y."/>
            <person name="Henrissat B."/>
            <person name="Holligan D."/>
            <person name="Holt R."/>
            <person name="Huang W."/>
            <person name="Islam-Faridi N."/>
            <person name="Jones S."/>
            <person name="Jones-Rhoades M."/>
            <person name="Jorgensen R."/>
            <person name="Joshi C."/>
            <person name="Kangasjarvi J."/>
            <person name="Karlsson J."/>
            <person name="Kelleher C."/>
            <person name="Kirkpatrick R."/>
            <person name="Kirst M."/>
            <person name="Kohler A."/>
            <person name="Kalluri U."/>
            <person name="Larimer F."/>
            <person name="Leebens-Mack J."/>
            <person name="Leple J.C."/>
            <person name="Locascio P."/>
            <person name="Lou Y."/>
            <person name="Lucas S."/>
            <person name="Martin F."/>
            <person name="Montanini B."/>
            <person name="Napoli C."/>
            <person name="Nelson D.R."/>
            <person name="Nelson C."/>
            <person name="Nieminen K."/>
            <person name="Nilsson O."/>
            <person name="Pereda V."/>
            <person name="Peter G."/>
            <person name="Philippe R."/>
            <person name="Pilate G."/>
            <person name="Poliakov A."/>
            <person name="Razumovskaya J."/>
            <person name="Richardson P."/>
            <person name="Rinaldi C."/>
            <person name="Ritland K."/>
            <person name="Rouze P."/>
            <person name="Ryaboy D."/>
            <person name="Schmutz J."/>
            <person name="Schrader J."/>
            <person name="Segerman B."/>
            <person name="Shin H."/>
            <person name="Siddiqui A."/>
            <person name="Sterky F."/>
            <person name="Terry A."/>
            <person name="Tsai C.J."/>
            <person name="Uberbacher E."/>
            <person name="Unneberg P."/>
            <person name="Vahala J."/>
            <person name="Wall K."/>
            <person name="Wessler S."/>
            <person name="Yang G."/>
            <person name="Yin T."/>
            <person name="Douglas C."/>
            <person name="Marra M."/>
            <person name="Sandberg G."/>
            <person name="Van de Peer Y."/>
            <person name="Rokhsar D."/>
        </authorList>
    </citation>
    <scope>NUCLEOTIDE SEQUENCE [LARGE SCALE GENOMIC DNA]</scope>
    <source>
        <strain evidence="6">cv. Nisqually</strain>
    </source>
</reference>
<dbReference type="Gene3D" id="3.80.10.10">
    <property type="entry name" value="Ribonuclease Inhibitor"/>
    <property type="match status" value="2"/>
</dbReference>
<evidence type="ECO:0000313" key="6">
    <source>
        <dbReference type="Proteomes" id="UP000006729"/>
    </source>
</evidence>
<dbReference type="InterPro" id="IPR027417">
    <property type="entry name" value="P-loop_NTPase"/>
</dbReference>
<proteinExistence type="predicted"/>
<gene>
    <name evidence="5" type="ORF">POPTR_019G018800</name>
</gene>
<dbReference type="InterPro" id="IPR044974">
    <property type="entry name" value="Disease_R_plants"/>
</dbReference>
<dbReference type="STRING" id="3694.A0A2K1WN55"/>
<dbReference type="InParanoid" id="A0A2K1WN55"/>
<feature type="chain" id="PRO_5014436338" description="Disease resistance protein Roq1-like winged-helix domain-containing protein" evidence="3">
    <location>
        <begin position="30"/>
        <end position="786"/>
    </location>
</feature>
<dbReference type="PRINTS" id="PR00364">
    <property type="entry name" value="DISEASERSIST"/>
</dbReference>
<keyword evidence="3" id="KW-0732">Signal</keyword>
<dbReference type="PANTHER" id="PTHR11017">
    <property type="entry name" value="LEUCINE-RICH REPEAT-CONTAINING PROTEIN"/>
    <property type="match status" value="1"/>
</dbReference>
<dbReference type="InterPro" id="IPR058192">
    <property type="entry name" value="WHD_ROQ1-like"/>
</dbReference>
<keyword evidence="2" id="KW-0677">Repeat</keyword>
<dbReference type="InterPro" id="IPR042197">
    <property type="entry name" value="Apaf_helical"/>
</dbReference>
<dbReference type="Gene3D" id="1.10.8.430">
    <property type="entry name" value="Helical domain of apoptotic protease-activating factors"/>
    <property type="match status" value="1"/>
</dbReference>
<sequence>MTELSKSNMPHGSKKYLLFLMMLMMLTNSNLEMGKWLYKGSRIIITTRNGRLQSFHDQPCKEFRIMPLDDSESLQLFSWHAFRQSQPSEYYLQDSKNIVRYCGGLPLALEVIGFSLSVRTGDSWKRAIREPEALDGGKIHEILRVSYDSLQDDRDKNLFLDIACFFIGEDRTFVERIVESCDFYRNVGIQELIDKNLISIDKDNKLAMHQLFRKMGWEIVRQESPENHGERSRIWCHGDSFKILRKKTGSRSIKSFILDWEQVNIASKCLVDLNTDAFESMSNLKLIHLNNLRLKGGYENFPKGLVWLCWHHVPWDHIPVDFYLEDLIVLDLCNSSLRHVWHGIRCFPGLKILNLSRCHGLVRTPDFSELLCLEILMLEECTNLAEVHKSIGNLQNLSFSSFKDCINLKRLPVEMCKLTSLQTLILSGCSKLDSEIPNHLEKMKFLGVIRADGPLMSQFQKWASRMWSWLMRNRTLSTKRSFDCLPSSLVNLSLANCNIRDDMMPNNLSSLPCLEHLDLSGNPFEHLPESIGGLKRLDTLMLQGCTSLLSLPSLPSSLERLLISNFGPLLGPLDIYMFGRQEPDKLQCLFKLEHLLNFDLEMIYNVGLQISESMRITQDNTNFDAMTTQGKTTIQVFQDGGISNIYLPVHEIPDWFCHATGTCHACYCVPSSSSFDIFGFNICVVYTCSDLRGNFESSCGAKIRIEAKGQILEYSPEIFGVPEANEYMLWLSHWTLSYKLEAGDSVACSIILPACFQVKKFGIHLVSPHQNSADKEGYSIQYLPLA</sequence>
<keyword evidence="6" id="KW-1185">Reference proteome</keyword>